<sequence length="551" mass="61458">MSGVSSTPPVNGTSINGTEWSHYQAYLTWINCQLKKNPQAIRPIQDIRTELQDGTLVASLIEILGNHRLSGVDWQPAPQSLPVRISNYNAILRYLTLQRVALHPTINVADLARGELKPLLRLIHALAGHFKPESITPQQQLSIKYSKNNVYGLSTTPITTTPNRSGQVASSLVSSISYREDDSSLVKTPSKTGSLTLPSPLRKSKSYSSLSRNGADRDNGRRVTFTDTMPTYGDSLDTDPEEENEPRHGSKGDFGCEDSSEVKVVKEKLQEMIKRTTTSLLVPSNTQDDIKSLLDTQQIALLALMDEMAASNQALHADISTYKDRCSILETTKSGLIQKIKQVEQELYRVREDLQKMQVMNLNNCNSSTSSNASSSPSLEQTEFQKKMDFKNRQLADLRKELDSKDLIIAQLHSNKNHSCPPLPSSLYEPQRQRTFGGDEEGFQPAHAKPLSASAYGGEACSSLFVTKVLYQIEGSTTPIRCSITKHFREITLFDIRKVIDRPPVYRYYFETIDPDVGRVKEEITKDNALVPDVDGRIMVSLELTSLDTHV</sequence>
<comment type="caution">
    <text evidence="6">The sequence shown here is derived from an EMBL/GenBank/DDBJ whole genome shotgun (WGS) entry which is preliminary data.</text>
</comment>
<evidence type="ECO:0000313" key="6">
    <source>
        <dbReference type="EMBL" id="OQV23779.1"/>
    </source>
</evidence>
<dbReference type="SUPFAM" id="SSF54236">
    <property type="entry name" value="Ubiquitin-like"/>
    <property type="match status" value="1"/>
</dbReference>
<gene>
    <name evidence="6" type="ORF">BV898_02508</name>
</gene>
<feature type="compositionally biased region" description="Low complexity" evidence="3">
    <location>
        <begin position="364"/>
        <end position="378"/>
    </location>
</feature>
<name>A0A1W0X8C8_HYPEX</name>
<dbReference type="CDD" id="cd21213">
    <property type="entry name" value="CH_DIXDC1"/>
    <property type="match status" value="1"/>
</dbReference>
<evidence type="ECO:0000313" key="7">
    <source>
        <dbReference type="Proteomes" id="UP000192578"/>
    </source>
</evidence>
<keyword evidence="1 2" id="KW-0879">Wnt signaling pathway</keyword>
<feature type="compositionally biased region" description="Low complexity" evidence="3">
    <location>
        <begin position="198"/>
        <end position="212"/>
    </location>
</feature>
<dbReference type="OrthoDB" id="30551at2759"/>
<dbReference type="PROSITE" id="PS50841">
    <property type="entry name" value="DIX"/>
    <property type="match status" value="1"/>
</dbReference>
<proteinExistence type="predicted"/>
<evidence type="ECO:0000259" key="5">
    <source>
        <dbReference type="PROSITE" id="PS50841"/>
    </source>
</evidence>
<dbReference type="InterPro" id="IPR001715">
    <property type="entry name" value="CH_dom"/>
</dbReference>
<organism evidence="6 7">
    <name type="scientific">Hypsibius exemplaris</name>
    <name type="common">Freshwater tardigrade</name>
    <dbReference type="NCBI Taxonomy" id="2072580"/>
    <lineage>
        <taxon>Eukaryota</taxon>
        <taxon>Metazoa</taxon>
        <taxon>Ecdysozoa</taxon>
        <taxon>Tardigrada</taxon>
        <taxon>Eutardigrada</taxon>
        <taxon>Parachela</taxon>
        <taxon>Hypsibioidea</taxon>
        <taxon>Hypsibiidae</taxon>
        <taxon>Hypsibius</taxon>
    </lineage>
</organism>
<dbReference type="InterPro" id="IPR038207">
    <property type="entry name" value="DIX_dom_sf"/>
</dbReference>
<evidence type="ECO:0000259" key="4">
    <source>
        <dbReference type="PROSITE" id="PS50021"/>
    </source>
</evidence>
<feature type="compositionally biased region" description="Polar residues" evidence="3">
    <location>
        <begin position="185"/>
        <end position="197"/>
    </location>
</feature>
<dbReference type="GO" id="GO:0016055">
    <property type="term" value="P:Wnt signaling pathway"/>
    <property type="evidence" value="ECO:0007669"/>
    <property type="project" value="UniProtKB-KW"/>
</dbReference>
<dbReference type="InterPro" id="IPR036872">
    <property type="entry name" value="CH_dom_sf"/>
</dbReference>
<dbReference type="PROSITE" id="PS50021">
    <property type="entry name" value="CH"/>
    <property type="match status" value="1"/>
</dbReference>
<feature type="region of interest" description="Disordered" evidence="3">
    <location>
        <begin position="182"/>
        <end position="257"/>
    </location>
</feature>
<feature type="region of interest" description="Disordered" evidence="3">
    <location>
        <begin position="364"/>
        <end position="383"/>
    </location>
</feature>
<evidence type="ECO:0000256" key="1">
    <source>
        <dbReference type="ARBA" id="ARBA00022687"/>
    </source>
</evidence>
<dbReference type="EMBL" id="MTYJ01000010">
    <property type="protein sequence ID" value="OQV23779.1"/>
    <property type="molecule type" value="Genomic_DNA"/>
</dbReference>
<dbReference type="AlphaFoldDB" id="A0A1W0X8C8"/>
<dbReference type="InterPro" id="IPR029071">
    <property type="entry name" value="Ubiquitin-like_domsf"/>
</dbReference>
<dbReference type="Gene3D" id="1.10.418.10">
    <property type="entry name" value="Calponin-like domain"/>
    <property type="match status" value="1"/>
</dbReference>
<protein>
    <submittedName>
        <fullName evidence="6">Dixin</fullName>
    </submittedName>
</protein>
<dbReference type="SMART" id="SM00021">
    <property type="entry name" value="DAX"/>
    <property type="match status" value="1"/>
</dbReference>
<dbReference type="Gene3D" id="2.40.240.130">
    <property type="match status" value="1"/>
</dbReference>
<dbReference type="Proteomes" id="UP000192578">
    <property type="component" value="Unassembled WGS sequence"/>
</dbReference>
<dbReference type="InterPro" id="IPR001158">
    <property type="entry name" value="DIX"/>
</dbReference>
<feature type="domain" description="DIX" evidence="5">
    <location>
        <begin position="464"/>
        <end position="546"/>
    </location>
</feature>
<reference evidence="7" key="1">
    <citation type="submission" date="2017-01" db="EMBL/GenBank/DDBJ databases">
        <title>Comparative genomics of anhydrobiosis in the tardigrade Hypsibius dujardini.</title>
        <authorList>
            <person name="Yoshida Y."/>
            <person name="Koutsovoulos G."/>
            <person name="Laetsch D."/>
            <person name="Stevens L."/>
            <person name="Kumar S."/>
            <person name="Horikawa D."/>
            <person name="Ishino K."/>
            <person name="Komine S."/>
            <person name="Tomita M."/>
            <person name="Blaxter M."/>
            <person name="Arakawa K."/>
        </authorList>
    </citation>
    <scope>NUCLEOTIDE SEQUENCE [LARGE SCALE GENOMIC DNA]</scope>
    <source>
        <strain evidence="7">Z151</strain>
    </source>
</reference>
<dbReference type="Pfam" id="PF00778">
    <property type="entry name" value="DIX"/>
    <property type="match status" value="1"/>
</dbReference>
<evidence type="ECO:0000256" key="2">
    <source>
        <dbReference type="PROSITE-ProRule" id="PRU00069"/>
    </source>
</evidence>
<evidence type="ECO:0000256" key="3">
    <source>
        <dbReference type="SAM" id="MobiDB-lite"/>
    </source>
</evidence>
<dbReference type="SUPFAM" id="SSF47576">
    <property type="entry name" value="Calponin-homology domain, CH-domain"/>
    <property type="match status" value="1"/>
</dbReference>
<dbReference type="Pfam" id="PF00307">
    <property type="entry name" value="CH"/>
    <property type="match status" value="1"/>
</dbReference>
<accession>A0A1W0X8C8</accession>
<feature type="domain" description="Calponin-homology (CH)" evidence="4">
    <location>
        <begin position="20"/>
        <end position="131"/>
    </location>
</feature>
<keyword evidence="7" id="KW-1185">Reference proteome</keyword>